<dbReference type="Pfam" id="PF22934">
    <property type="entry name" value="SPRTN_ZBD"/>
    <property type="match status" value="1"/>
</dbReference>
<dbReference type="SMART" id="SM00731">
    <property type="entry name" value="SprT"/>
    <property type="match status" value="1"/>
</dbReference>
<dbReference type="OrthoDB" id="5236983at2759"/>
<feature type="compositionally biased region" description="Basic and acidic residues" evidence="16">
    <location>
        <begin position="1"/>
        <end position="16"/>
    </location>
</feature>
<dbReference type="GO" id="GO:0008270">
    <property type="term" value="F:zinc ion binding"/>
    <property type="evidence" value="ECO:0007669"/>
    <property type="project" value="UniProtKB-KW"/>
</dbReference>
<keyword evidence="13" id="KW-0539">Nucleus</keyword>
<keyword evidence="7 15" id="KW-0227">DNA damage</keyword>
<keyword evidence="8 15" id="KW-0863">Zinc-finger</keyword>
<dbReference type="Proteomes" id="UP000282613">
    <property type="component" value="Unassembled WGS sequence"/>
</dbReference>
<feature type="region of interest" description="Disordered" evidence="16">
    <location>
        <begin position="1"/>
        <end position="40"/>
    </location>
</feature>
<dbReference type="GO" id="GO:0005634">
    <property type="term" value="C:nucleus"/>
    <property type="evidence" value="ECO:0007669"/>
    <property type="project" value="UniProtKB-SubCell"/>
</dbReference>
<dbReference type="GO" id="GO:0006508">
    <property type="term" value="P:proteolysis"/>
    <property type="evidence" value="ECO:0007669"/>
    <property type="project" value="UniProtKB-KW"/>
</dbReference>
<dbReference type="GO" id="GO:0006281">
    <property type="term" value="P:DNA repair"/>
    <property type="evidence" value="ECO:0007669"/>
    <property type="project" value="UniProtKB-KW"/>
</dbReference>
<keyword evidence="6" id="KW-0479">Metal-binding</keyword>
<comment type="subcellular location">
    <subcellularLocation>
        <location evidence="2">Chromosome</location>
    </subcellularLocation>
    <subcellularLocation>
        <location evidence="1">Nucleus</location>
    </subcellularLocation>
</comment>
<evidence type="ECO:0000256" key="11">
    <source>
        <dbReference type="ARBA" id="ARBA00023049"/>
    </source>
</evidence>
<dbReference type="STRING" id="60517.A0A0R3WD68"/>
<reference evidence="18 19" key="2">
    <citation type="submission" date="2018-11" db="EMBL/GenBank/DDBJ databases">
        <authorList>
            <consortium name="Pathogen Informatics"/>
        </authorList>
    </citation>
    <scope>NUCLEOTIDE SEQUENCE [LARGE SCALE GENOMIC DNA]</scope>
</reference>
<evidence type="ECO:0000256" key="15">
    <source>
        <dbReference type="PROSITE-ProRule" id="PRU01256"/>
    </source>
</evidence>
<evidence type="ECO:0000256" key="13">
    <source>
        <dbReference type="ARBA" id="ARBA00023242"/>
    </source>
</evidence>
<dbReference type="InterPro" id="IPR044245">
    <property type="entry name" value="Spartan"/>
</dbReference>
<keyword evidence="12 15" id="KW-0234">DNA repair</keyword>
<dbReference type="PANTHER" id="PTHR21220">
    <property type="entry name" value="DNA-DEPENDENT METALLOPROTEASE SPRTN"/>
    <property type="match status" value="1"/>
</dbReference>
<feature type="compositionally biased region" description="Polar residues" evidence="16">
    <location>
        <begin position="254"/>
        <end position="263"/>
    </location>
</feature>
<dbReference type="GO" id="GO:0031593">
    <property type="term" value="F:polyubiquitin modification-dependent protein binding"/>
    <property type="evidence" value="ECO:0007669"/>
    <property type="project" value="TreeGrafter"/>
</dbReference>
<dbReference type="FunFam" id="3.30.160.60:FF:000331">
    <property type="entry name" value="E3 ubiquitin-protein ligase RAD18"/>
    <property type="match status" value="1"/>
</dbReference>
<keyword evidence="10" id="KW-0862">Zinc</keyword>
<evidence type="ECO:0000313" key="19">
    <source>
        <dbReference type="Proteomes" id="UP000282613"/>
    </source>
</evidence>
<sequence length="387" mass="42601">MSGENSREQSAEKLDSDYPVYHPLNNPTPAKVPRKRRTNKEECLSAPSIEISPVDPIWQTIDPTPDVRSLFATFDAQFFGGRLSGVEVRWSPRMTLCAGQCVYEGLGGLCSIRLSEPLLKYRPRSDLVETLLHEMIHAYLFVTQNYRDRSAHGPNFQFHMNRINKCAKTNITVYHNFHDEVENYKVHWWRCNGPCANRPPFYGLVRRSMNRAPGPNDIWWSEHQASCSGQFIKILEPEAPKNTAKKGKKGTGKSESQLKTSDSIPDLRQLFQSASRPEDVPSTSSTAPKTTLFNEPVVPFSGVGHRLGGSLSPPAQPRLLALTAPPSPSPFATASANGSNADSSFAAASAISSSDFTPTGAVQCPVCFQLVPADFVNEHLDACLVAA</sequence>
<dbReference type="InterPro" id="IPR055220">
    <property type="entry name" value="SPRTN_ZBD"/>
</dbReference>
<dbReference type="GO" id="GO:0003697">
    <property type="term" value="F:single-stranded DNA binding"/>
    <property type="evidence" value="ECO:0007669"/>
    <property type="project" value="InterPro"/>
</dbReference>
<gene>
    <name evidence="18" type="ORF">TASK_LOCUS8699</name>
</gene>
<evidence type="ECO:0000256" key="2">
    <source>
        <dbReference type="ARBA" id="ARBA00004286"/>
    </source>
</evidence>
<comment type="similarity">
    <text evidence="3">Belongs to the Spartan family.</text>
</comment>
<evidence type="ECO:0000256" key="14">
    <source>
        <dbReference type="ARBA" id="ARBA00030396"/>
    </source>
</evidence>
<accession>A0A0R3WD68</accession>
<name>A0A0R3WD68_TAEAS</name>
<dbReference type="Gene3D" id="3.30.160.60">
    <property type="entry name" value="Classic Zinc Finger"/>
    <property type="match status" value="1"/>
</dbReference>
<keyword evidence="19" id="KW-1185">Reference proteome</keyword>
<keyword evidence="11" id="KW-0482">Metalloprotease</keyword>
<evidence type="ECO:0000313" key="20">
    <source>
        <dbReference type="WBParaSite" id="TASK_0000869801-mRNA-1"/>
    </source>
</evidence>
<reference evidence="20" key="1">
    <citation type="submission" date="2017-02" db="UniProtKB">
        <authorList>
            <consortium name="WormBaseParasite"/>
        </authorList>
    </citation>
    <scope>IDENTIFICATION</scope>
</reference>
<protein>
    <recommendedName>
        <fullName evidence="14">Protein with SprT-like domain at the N terminus</fullName>
    </recommendedName>
</protein>
<keyword evidence="5" id="KW-0645">Protease</keyword>
<dbReference type="InterPro" id="IPR006642">
    <property type="entry name" value="Rad18_UBZ4"/>
</dbReference>
<dbReference type="WBParaSite" id="TASK_0000869801-mRNA-1">
    <property type="protein sequence ID" value="TASK_0000869801-mRNA-1"/>
    <property type="gene ID" value="TASK_0000869801"/>
</dbReference>
<evidence type="ECO:0000256" key="12">
    <source>
        <dbReference type="ARBA" id="ARBA00023204"/>
    </source>
</evidence>
<evidence type="ECO:0000256" key="7">
    <source>
        <dbReference type="ARBA" id="ARBA00022763"/>
    </source>
</evidence>
<dbReference type="SMART" id="SM00734">
    <property type="entry name" value="ZnF_Rad18"/>
    <property type="match status" value="1"/>
</dbReference>
<dbReference type="EMBL" id="UYRS01018867">
    <property type="protein sequence ID" value="VDK40872.1"/>
    <property type="molecule type" value="Genomic_DNA"/>
</dbReference>
<organism evidence="20">
    <name type="scientific">Taenia asiatica</name>
    <name type="common">Asian tapeworm</name>
    <dbReference type="NCBI Taxonomy" id="60517"/>
    <lineage>
        <taxon>Eukaryota</taxon>
        <taxon>Metazoa</taxon>
        <taxon>Spiralia</taxon>
        <taxon>Lophotrochozoa</taxon>
        <taxon>Platyhelminthes</taxon>
        <taxon>Cestoda</taxon>
        <taxon>Eucestoda</taxon>
        <taxon>Cyclophyllidea</taxon>
        <taxon>Taeniidae</taxon>
        <taxon>Taenia</taxon>
    </lineage>
</organism>
<proteinExistence type="inferred from homology"/>
<evidence type="ECO:0000256" key="16">
    <source>
        <dbReference type="SAM" id="MobiDB-lite"/>
    </source>
</evidence>
<evidence type="ECO:0000313" key="18">
    <source>
        <dbReference type="EMBL" id="VDK40872.1"/>
    </source>
</evidence>
<dbReference type="GO" id="GO:0004222">
    <property type="term" value="F:metalloendopeptidase activity"/>
    <property type="evidence" value="ECO:0007669"/>
    <property type="project" value="InterPro"/>
</dbReference>
<dbReference type="AlphaFoldDB" id="A0A0R3WD68"/>
<evidence type="ECO:0000256" key="4">
    <source>
        <dbReference type="ARBA" id="ARBA00022454"/>
    </source>
</evidence>
<evidence type="ECO:0000256" key="10">
    <source>
        <dbReference type="ARBA" id="ARBA00022833"/>
    </source>
</evidence>
<dbReference type="Pfam" id="PF10263">
    <property type="entry name" value="SprT-like"/>
    <property type="match status" value="1"/>
</dbReference>
<evidence type="ECO:0000256" key="1">
    <source>
        <dbReference type="ARBA" id="ARBA00004123"/>
    </source>
</evidence>
<evidence type="ECO:0000256" key="8">
    <source>
        <dbReference type="ARBA" id="ARBA00022771"/>
    </source>
</evidence>
<dbReference type="PANTHER" id="PTHR21220:SF0">
    <property type="entry name" value="DNA-DEPENDENT METALLOPROTEASE SPRTN"/>
    <property type="match status" value="1"/>
</dbReference>
<feature type="domain" description="UBZ4-type" evidence="17">
    <location>
        <begin position="361"/>
        <end position="387"/>
    </location>
</feature>
<dbReference type="InterPro" id="IPR006640">
    <property type="entry name" value="SprT-like_domain"/>
</dbReference>
<dbReference type="PROSITE" id="PS51908">
    <property type="entry name" value="ZF_UBZ4"/>
    <property type="match status" value="1"/>
</dbReference>
<evidence type="ECO:0000259" key="17">
    <source>
        <dbReference type="PROSITE" id="PS51908"/>
    </source>
</evidence>
<keyword evidence="4" id="KW-0158">Chromosome</keyword>
<dbReference type="GO" id="GO:0005694">
    <property type="term" value="C:chromosome"/>
    <property type="evidence" value="ECO:0007669"/>
    <property type="project" value="UniProtKB-SubCell"/>
</dbReference>
<keyword evidence="9" id="KW-0378">Hydrolase</keyword>
<evidence type="ECO:0000256" key="6">
    <source>
        <dbReference type="ARBA" id="ARBA00022723"/>
    </source>
</evidence>
<evidence type="ECO:0000256" key="9">
    <source>
        <dbReference type="ARBA" id="ARBA00022801"/>
    </source>
</evidence>
<feature type="region of interest" description="Disordered" evidence="16">
    <location>
        <begin position="238"/>
        <end position="266"/>
    </location>
</feature>
<evidence type="ECO:0000256" key="5">
    <source>
        <dbReference type="ARBA" id="ARBA00022670"/>
    </source>
</evidence>
<evidence type="ECO:0000256" key="3">
    <source>
        <dbReference type="ARBA" id="ARBA00010724"/>
    </source>
</evidence>